<evidence type="ECO:0000313" key="6">
    <source>
        <dbReference type="EMBL" id="MBB3972850.1"/>
    </source>
</evidence>
<feature type="transmembrane region" description="Helical" evidence="4">
    <location>
        <begin position="6"/>
        <end position="25"/>
    </location>
</feature>
<dbReference type="PROSITE" id="PS51503">
    <property type="entry name" value="HIG1"/>
    <property type="match status" value="1"/>
</dbReference>
<keyword evidence="3 4" id="KW-0472">Membrane</keyword>
<dbReference type="EMBL" id="JACIDR010000002">
    <property type="protein sequence ID" value="MBB3972850.1"/>
    <property type="molecule type" value="Genomic_DNA"/>
</dbReference>
<dbReference type="AlphaFoldDB" id="A0A7W6CXD4"/>
<name>A0A7W6CXD4_9HYPH</name>
<dbReference type="NCBIfam" id="NF033233">
    <property type="entry name" value="twin_helix"/>
    <property type="match status" value="1"/>
</dbReference>
<dbReference type="RefSeq" id="WP_183394727.1">
    <property type="nucleotide sequence ID" value="NZ_JACIDR010000002.1"/>
</dbReference>
<accession>A0A7W6CXD4</accession>
<dbReference type="InterPro" id="IPR007667">
    <property type="entry name" value="Hypoxia_induced_domain"/>
</dbReference>
<keyword evidence="7" id="KW-1185">Reference proteome</keyword>
<sequence length="64" mass="6991">MSTFLANFAVPIAVGAVAVVLLIGLFNMTRGGSPNLSQKLMRWRVILQFVAIVVIMITVWAMGR</sequence>
<dbReference type="Gene3D" id="6.10.140.1320">
    <property type="match status" value="1"/>
</dbReference>
<evidence type="ECO:0000256" key="1">
    <source>
        <dbReference type="ARBA" id="ARBA00022692"/>
    </source>
</evidence>
<keyword evidence="2 4" id="KW-1133">Transmembrane helix</keyword>
<dbReference type="Proteomes" id="UP000528964">
    <property type="component" value="Unassembled WGS sequence"/>
</dbReference>
<feature type="transmembrane region" description="Helical" evidence="4">
    <location>
        <begin position="45"/>
        <end position="63"/>
    </location>
</feature>
<feature type="domain" description="HIG1" evidence="5">
    <location>
        <begin position="1"/>
        <end position="64"/>
    </location>
</feature>
<dbReference type="Pfam" id="PF04588">
    <property type="entry name" value="HIG_1_N"/>
    <property type="match status" value="1"/>
</dbReference>
<organism evidence="6 7">
    <name type="scientific">Hansschlegelia beijingensis</name>
    <dbReference type="NCBI Taxonomy" id="1133344"/>
    <lineage>
        <taxon>Bacteria</taxon>
        <taxon>Pseudomonadati</taxon>
        <taxon>Pseudomonadota</taxon>
        <taxon>Alphaproteobacteria</taxon>
        <taxon>Hyphomicrobiales</taxon>
        <taxon>Methylopilaceae</taxon>
        <taxon>Hansschlegelia</taxon>
    </lineage>
</organism>
<comment type="caution">
    <text evidence="6">The sequence shown here is derived from an EMBL/GenBank/DDBJ whole genome shotgun (WGS) entry which is preliminary data.</text>
</comment>
<reference evidence="6 7" key="1">
    <citation type="submission" date="2020-08" db="EMBL/GenBank/DDBJ databases">
        <title>Genomic Encyclopedia of Type Strains, Phase IV (KMG-IV): sequencing the most valuable type-strain genomes for metagenomic binning, comparative biology and taxonomic classification.</title>
        <authorList>
            <person name="Goeker M."/>
        </authorList>
    </citation>
    <scope>NUCLEOTIDE SEQUENCE [LARGE SCALE GENOMIC DNA]</scope>
    <source>
        <strain evidence="6 7">DSM 25481</strain>
    </source>
</reference>
<evidence type="ECO:0000256" key="3">
    <source>
        <dbReference type="ARBA" id="ARBA00023136"/>
    </source>
</evidence>
<evidence type="ECO:0000313" key="7">
    <source>
        <dbReference type="Proteomes" id="UP000528964"/>
    </source>
</evidence>
<protein>
    <recommendedName>
        <fullName evidence="5">HIG1 domain-containing protein</fullName>
    </recommendedName>
</protein>
<gene>
    <name evidence="6" type="ORF">GGR24_001507</name>
</gene>
<proteinExistence type="predicted"/>
<evidence type="ECO:0000256" key="4">
    <source>
        <dbReference type="SAM" id="Phobius"/>
    </source>
</evidence>
<keyword evidence="1 4" id="KW-0812">Transmembrane</keyword>
<evidence type="ECO:0000259" key="5">
    <source>
        <dbReference type="PROSITE" id="PS51503"/>
    </source>
</evidence>
<evidence type="ECO:0000256" key="2">
    <source>
        <dbReference type="ARBA" id="ARBA00022989"/>
    </source>
</evidence>